<dbReference type="AlphaFoldDB" id="A0A095CEI3"/>
<protein>
    <submittedName>
        <fullName evidence="1">Uncharacterized protein</fullName>
    </submittedName>
</protein>
<reference evidence="1" key="1">
    <citation type="journal article" date="2012" name="Nat. Genet.">
        <title>Whole-genome sequence of Schistosoma haematobium.</title>
        <authorList>
            <person name="Young N.D."/>
            <person name="Jex A.R."/>
            <person name="Li B."/>
            <person name="Liu S."/>
            <person name="Yang L."/>
            <person name="Xiong Z."/>
            <person name="Li Y."/>
            <person name="Cantacessi C."/>
            <person name="Hall R.S."/>
            <person name="Xu X."/>
            <person name="Chen F."/>
            <person name="Wu X."/>
            <person name="Zerlotini A."/>
            <person name="Oliveira G."/>
            <person name="Hofmann A."/>
            <person name="Zhang G."/>
            <person name="Fang X."/>
            <person name="Kang Y."/>
            <person name="Campbell B.E."/>
            <person name="Loukas A."/>
            <person name="Ranganathan S."/>
            <person name="Rollinson D."/>
            <person name="Rinaldi G."/>
            <person name="Brindley P.J."/>
            <person name="Yang H."/>
            <person name="Wang J."/>
            <person name="Wang J."/>
            <person name="Gasser R.B."/>
        </authorList>
    </citation>
    <scope>NUCLEOTIDE SEQUENCE [LARGE SCALE GENOMIC DNA]</scope>
</reference>
<dbReference type="STRING" id="6185.A0A095CEI3"/>
<organism evidence="1">
    <name type="scientific">Schistosoma haematobium</name>
    <name type="common">Blood fluke</name>
    <dbReference type="NCBI Taxonomy" id="6185"/>
    <lineage>
        <taxon>Eukaryota</taxon>
        <taxon>Metazoa</taxon>
        <taxon>Spiralia</taxon>
        <taxon>Lophotrochozoa</taxon>
        <taxon>Platyhelminthes</taxon>
        <taxon>Trematoda</taxon>
        <taxon>Digenea</taxon>
        <taxon>Strigeidida</taxon>
        <taxon>Schistosomatoidea</taxon>
        <taxon>Schistosomatidae</taxon>
        <taxon>Schistosoma</taxon>
    </lineage>
</organism>
<dbReference type="EMBL" id="KL251755">
    <property type="protein sequence ID" value="KGB41188.1"/>
    <property type="molecule type" value="Genomic_DNA"/>
</dbReference>
<gene>
    <name evidence="1" type="ORF">MS3_09694</name>
</gene>
<accession>A0A095CEI3</accession>
<name>A0A095CEI3_SCHHA</name>
<proteinExistence type="predicted"/>
<sequence>MAVRQLSTMKSVGKQSDEHHFMDVDSSEDKVEILSCLQKAFKALGLKVLPDDSAPTVIYSCLQKGVSDYKRYIAYTDVRFVHAFYFGSVF</sequence>
<evidence type="ECO:0000313" key="1">
    <source>
        <dbReference type="EMBL" id="KGB41188.1"/>
    </source>
</evidence>